<evidence type="ECO:0000256" key="3">
    <source>
        <dbReference type="SAM" id="Phobius"/>
    </source>
</evidence>
<dbReference type="OrthoDB" id="9782542at2"/>
<keyword evidence="3" id="KW-0472">Membrane</keyword>
<gene>
    <name evidence="5" type="ORF">EDC03_2954</name>
</gene>
<dbReference type="PANTHER" id="PTHR33392:SF6">
    <property type="entry name" value="POLYISOPRENYL-TEICHOIC ACID--PEPTIDOGLYCAN TEICHOIC ACID TRANSFERASE TAGU"/>
    <property type="match status" value="1"/>
</dbReference>
<evidence type="ECO:0000256" key="2">
    <source>
        <dbReference type="SAM" id="MobiDB-lite"/>
    </source>
</evidence>
<dbReference type="Gene3D" id="3.40.630.190">
    <property type="entry name" value="LCP protein"/>
    <property type="match status" value="1"/>
</dbReference>
<proteinExistence type="inferred from homology"/>
<evidence type="ECO:0000313" key="6">
    <source>
        <dbReference type="Proteomes" id="UP000276232"/>
    </source>
</evidence>
<dbReference type="EMBL" id="RJKN01000008">
    <property type="protein sequence ID" value="ROP27026.1"/>
    <property type="molecule type" value="Genomic_DNA"/>
</dbReference>
<dbReference type="InterPro" id="IPR050922">
    <property type="entry name" value="LytR/CpsA/Psr_CW_biosynth"/>
</dbReference>
<feature type="domain" description="Cell envelope-related transcriptional attenuator" evidence="4">
    <location>
        <begin position="110"/>
        <end position="250"/>
    </location>
</feature>
<dbReference type="InParanoid" id="A0A3N1G9W5"/>
<reference evidence="5 6" key="1">
    <citation type="journal article" date="2015" name="Stand. Genomic Sci.">
        <title>Genomic Encyclopedia of Bacterial and Archaeal Type Strains, Phase III: the genomes of soil and plant-associated and newly described type strains.</title>
        <authorList>
            <person name="Whitman W.B."/>
            <person name="Woyke T."/>
            <person name="Klenk H.P."/>
            <person name="Zhou Y."/>
            <person name="Lilburn T.G."/>
            <person name="Beck B.J."/>
            <person name="De Vos P."/>
            <person name="Vandamme P."/>
            <person name="Eisen J.A."/>
            <person name="Garrity G."/>
            <person name="Hugenholtz P."/>
            <person name="Kyrpides N.C."/>
        </authorList>
    </citation>
    <scope>NUCLEOTIDE SEQUENCE [LARGE SCALE GENOMIC DNA]</scope>
    <source>
        <strain evidence="5 6">CECT 7306</strain>
    </source>
</reference>
<evidence type="ECO:0000256" key="1">
    <source>
        <dbReference type="ARBA" id="ARBA00006068"/>
    </source>
</evidence>
<dbReference type="InterPro" id="IPR004474">
    <property type="entry name" value="LytR_CpsA_psr"/>
</dbReference>
<accession>A0A3N1G9W5</accession>
<dbReference type="PANTHER" id="PTHR33392">
    <property type="entry name" value="POLYISOPRENYL-TEICHOIC ACID--PEPTIDOGLYCAN TEICHOIC ACID TRANSFERASE TAGU"/>
    <property type="match status" value="1"/>
</dbReference>
<keyword evidence="3" id="KW-1133">Transmembrane helix</keyword>
<protein>
    <submittedName>
        <fullName evidence="5">LytR family transcriptional attenuator</fullName>
    </submittedName>
</protein>
<evidence type="ECO:0000259" key="4">
    <source>
        <dbReference type="Pfam" id="PF03816"/>
    </source>
</evidence>
<keyword evidence="6" id="KW-1185">Reference proteome</keyword>
<evidence type="ECO:0000313" key="5">
    <source>
        <dbReference type="EMBL" id="ROP27026.1"/>
    </source>
</evidence>
<name>A0A3N1G9W5_9ACTN</name>
<comment type="similarity">
    <text evidence="1">Belongs to the LytR/CpsA/Psr (LCP) family.</text>
</comment>
<sequence>MSRDRRARTGAAETAAGRPTRGRRRRRAVVAGVVVLGLVAATAVALVGLRGVAGTALADLQRLTGVVTPGAGASEGDGRPLDGPFLLVGSDARGAAQVEGDGDWVPGAQRSDVMVLGRVTPAGEVLLVSLPRDLWVDVPDHGPAKLNAAYSWGGPSLLVRTLAQETGVEVQHYAAIDFAGITDLTDAVGGVTVHNPVAMTAQGVPVAEGEVTLDGPTALAYLRERKSLPRGDLDRIANQQRYLLALFDEVLSPDTLTDPRRARAVLGVVREHVAVDDATGAADLEALARALGTTPGEDVVAVTVPVAGDGTEQGQSVLYADDAGAAAVWAAFTAGDAEALRAAVG</sequence>
<keyword evidence="3" id="KW-0812">Transmembrane</keyword>
<feature type="compositionally biased region" description="Low complexity" evidence="2">
    <location>
        <begin position="9"/>
        <end position="19"/>
    </location>
</feature>
<dbReference type="AlphaFoldDB" id="A0A3N1G9W5"/>
<dbReference type="Pfam" id="PF03816">
    <property type="entry name" value="LytR_cpsA_psr"/>
    <property type="match status" value="1"/>
</dbReference>
<dbReference type="RefSeq" id="WP_123381023.1">
    <property type="nucleotide sequence ID" value="NZ_RJKN01000008.1"/>
</dbReference>
<dbReference type="NCBIfam" id="TIGR00350">
    <property type="entry name" value="lytR_cpsA_psr"/>
    <property type="match status" value="1"/>
</dbReference>
<comment type="caution">
    <text evidence="5">The sequence shown here is derived from an EMBL/GenBank/DDBJ whole genome shotgun (WGS) entry which is preliminary data.</text>
</comment>
<dbReference type="Proteomes" id="UP000276232">
    <property type="component" value="Unassembled WGS sequence"/>
</dbReference>
<feature type="region of interest" description="Disordered" evidence="2">
    <location>
        <begin position="1"/>
        <end position="23"/>
    </location>
</feature>
<organism evidence="5 6">
    <name type="scientific">Pseudokineococcus lusitanus</name>
    <dbReference type="NCBI Taxonomy" id="763993"/>
    <lineage>
        <taxon>Bacteria</taxon>
        <taxon>Bacillati</taxon>
        <taxon>Actinomycetota</taxon>
        <taxon>Actinomycetes</taxon>
        <taxon>Kineosporiales</taxon>
        <taxon>Kineosporiaceae</taxon>
        <taxon>Pseudokineococcus</taxon>
    </lineage>
</organism>
<feature type="transmembrane region" description="Helical" evidence="3">
    <location>
        <begin position="28"/>
        <end position="49"/>
    </location>
</feature>